<keyword evidence="3" id="KW-0472">Membrane</keyword>
<keyword evidence="6" id="KW-1185">Reference proteome</keyword>
<reference evidence="5" key="1">
    <citation type="submission" date="2020-11" db="EMBL/GenBank/DDBJ databases">
        <title>Sequencing the genomes of 1000 actinobacteria strains.</title>
        <authorList>
            <person name="Klenk H.-P."/>
        </authorList>
    </citation>
    <scope>NUCLEOTIDE SEQUENCE</scope>
    <source>
        <strain evidence="5">DSM 26152</strain>
    </source>
</reference>
<protein>
    <recommendedName>
        <fullName evidence="7">Fibronectin type-III domain-containing protein</fullName>
    </recommendedName>
</protein>
<evidence type="ECO:0000256" key="2">
    <source>
        <dbReference type="ARBA" id="ARBA00023326"/>
    </source>
</evidence>
<keyword evidence="1" id="KW-0326">Glycosidase</keyword>
<keyword evidence="3" id="KW-0812">Transmembrane</keyword>
<keyword evidence="3" id="KW-1133">Transmembrane helix</keyword>
<name>A0A931GE07_9MICC</name>
<dbReference type="InterPro" id="IPR013783">
    <property type="entry name" value="Ig-like_fold"/>
</dbReference>
<gene>
    <name evidence="5" type="ORF">IW252_000307</name>
</gene>
<accession>A0A931GE07</accession>
<dbReference type="Pfam" id="PF15892">
    <property type="entry name" value="BNR_4"/>
    <property type="match status" value="1"/>
</dbReference>
<dbReference type="SUPFAM" id="SSF49265">
    <property type="entry name" value="Fibronectin type III"/>
    <property type="match status" value="1"/>
</dbReference>
<organism evidence="5 6">
    <name type="scientific">Zhihengliuella flava</name>
    <dbReference type="NCBI Taxonomy" id="1285193"/>
    <lineage>
        <taxon>Bacteria</taxon>
        <taxon>Bacillati</taxon>
        <taxon>Actinomycetota</taxon>
        <taxon>Actinomycetes</taxon>
        <taxon>Micrococcales</taxon>
        <taxon>Micrococcaceae</taxon>
        <taxon>Zhihengliuella</taxon>
    </lineage>
</organism>
<comment type="caution">
    <text evidence="5">The sequence shown here is derived from an EMBL/GenBank/DDBJ whole genome shotgun (WGS) entry which is preliminary data.</text>
</comment>
<sequence length="615" mass="68119">MRRTVASAAIVAAIVQTSLAVVSAAKPPSPSDQTNLVCSASSANANYPQESTAQWRITSRSIPDAQTWSGHHVPQDILVAGEATFIGYYDADQRLALAYRPNPGAQWATYRVPGSAAKVGWDSHNGIELGLDSKGRLHVAANMHLDELRYWRMTRSGDLSSLRRVETMVSSAREQQVTYPQFLNTASGELIFRYRNGGSGDGQDYLNVYRPESGTWESLLSTPLFDGSGEDENYNAYYNLSEEPNADGYYEVTWMWRRTPDASTNSRLSYMRSKDLRNWETASGKPISLPVTYGTDGVVVDDVAEQGGLLNGTERLTTDESGRPLVVYYKYAADGSHQLFASRFRAGEWKQKRLTNWRGAADFSGIGTIQVPISLGTIDRLESGDLRVDFRCSGAEPRARSLVLDGRTLRTMAETAIPSNGLPAEVTRILETKPKTAYGVLNTEERNDRAMTAFFWQSQGVNGDQPFRTTPRPLPIRVYDLEPVSASAPVRHLRTHLEQEGYRLTWSKPADSGGRPVQHYLIEVSNDGGLTWQETARPAKPGALIPYESGTDVQELTFRVTPVTQYSPGASLTTIAPPIGEAVQSTPWRTIVFLCIITLPLIATRLLLRKRRRTE</sequence>
<evidence type="ECO:0000256" key="3">
    <source>
        <dbReference type="SAM" id="Phobius"/>
    </source>
</evidence>
<proteinExistence type="predicted"/>
<dbReference type="Gene3D" id="2.60.40.10">
    <property type="entry name" value="Immunoglobulins"/>
    <property type="match status" value="1"/>
</dbReference>
<dbReference type="EMBL" id="JADOTZ010000001">
    <property type="protein sequence ID" value="MBG6083540.1"/>
    <property type="molecule type" value="Genomic_DNA"/>
</dbReference>
<feature type="signal peptide" evidence="4">
    <location>
        <begin position="1"/>
        <end position="20"/>
    </location>
</feature>
<dbReference type="CDD" id="cd00063">
    <property type="entry name" value="FN3"/>
    <property type="match status" value="1"/>
</dbReference>
<evidence type="ECO:0000313" key="5">
    <source>
        <dbReference type="EMBL" id="MBG6083540.1"/>
    </source>
</evidence>
<evidence type="ECO:0000256" key="1">
    <source>
        <dbReference type="ARBA" id="ARBA00023295"/>
    </source>
</evidence>
<evidence type="ECO:0000313" key="6">
    <source>
        <dbReference type="Proteomes" id="UP000625033"/>
    </source>
</evidence>
<dbReference type="InterPro" id="IPR036116">
    <property type="entry name" value="FN3_sf"/>
</dbReference>
<evidence type="ECO:0008006" key="7">
    <source>
        <dbReference type="Google" id="ProtNLM"/>
    </source>
</evidence>
<feature type="transmembrane region" description="Helical" evidence="3">
    <location>
        <begin position="588"/>
        <end position="608"/>
    </location>
</feature>
<keyword evidence="2" id="KW-0624">Polysaccharide degradation</keyword>
<keyword evidence="4" id="KW-0732">Signal</keyword>
<dbReference type="Proteomes" id="UP000625033">
    <property type="component" value="Unassembled WGS sequence"/>
</dbReference>
<dbReference type="InterPro" id="IPR003961">
    <property type="entry name" value="FN3_dom"/>
</dbReference>
<dbReference type="RefSeq" id="WP_196834962.1">
    <property type="nucleotide sequence ID" value="NZ_JADOTZ010000001.1"/>
</dbReference>
<evidence type="ECO:0000256" key="4">
    <source>
        <dbReference type="SAM" id="SignalP"/>
    </source>
</evidence>
<keyword evidence="1" id="KW-0378">Hydrolase</keyword>
<keyword evidence="2" id="KW-0119">Carbohydrate metabolism</keyword>
<dbReference type="AlphaFoldDB" id="A0A931GE07"/>
<feature type="chain" id="PRO_5039161007" description="Fibronectin type-III domain-containing protein" evidence="4">
    <location>
        <begin position="21"/>
        <end position="615"/>
    </location>
</feature>
<dbReference type="GO" id="GO:0000272">
    <property type="term" value="P:polysaccharide catabolic process"/>
    <property type="evidence" value="ECO:0007669"/>
    <property type="project" value="UniProtKB-KW"/>
</dbReference>
<dbReference type="GO" id="GO:0016798">
    <property type="term" value="F:hydrolase activity, acting on glycosyl bonds"/>
    <property type="evidence" value="ECO:0007669"/>
    <property type="project" value="UniProtKB-KW"/>
</dbReference>